<dbReference type="EMBL" id="MTHD01000002">
    <property type="protein sequence ID" value="OMG55181.1"/>
    <property type="molecule type" value="Genomic_DNA"/>
</dbReference>
<proteinExistence type="predicted"/>
<dbReference type="Proteomes" id="UP000187526">
    <property type="component" value="Unassembled WGS sequence"/>
</dbReference>
<feature type="signal peptide" evidence="2">
    <location>
        <begin position="1"/>
        <end position="24"/>
    </location>
</feature>
<keyword evidence="1" id="KW-0812">Transmembrane</keyword>
<evidence type="ECO:0000256" key="2">
    <source>
        <dbReference type="SAM" id="SignalP"/>
    </source>
</evidence>
<feature type="transmembrane region" description="Helical" evidence="1">
    <location>
        <begin position="142"/>
        <end position="160"/>
    </location>
</feature>
<sequence length="171" mass="17913">MNEMTMKKYLFAGLTAALLLPAHAAVPLPVVVAESEAFEIVGRLDENSLVLHVDRAPTNAPVLGATLSVETGGKEIAAPFQAASGDYRIEDVAWLQPLRATGEHGLSFTLMVGDEADLLAGDLIVEGEVHADTEAGWTLSPLLGGALLAGLGLAGAFWGWRRQQSRRGGAA</sequence>
<name>A0A1R1I8V0_9RHOO</name>
<dbReference type="AlphaFoldDB" id="A0A1R1I8V0"/>
<comment type="caution">
    <text evidence="3">The sequence shown here is derived from an EMBL/GenBank/DDBJ whole genome shotgun (WGS) entry which is preliminary data.</text>
</comment>
<accession>A0A1R1I8V0</accession>
<keyword evidence="1" id="KW-1133">Transmembrane helix</keyword>
<gene>
    <name evidence="3" type="ORF">BJN45_08555</name>
</gene>
<keyword evidence="1" id="KW-0472">Membrane</keyword>
<keyword evidence="2" id="KW-0732">Signal</keyword>
<organism evidence="3 4">
    <name type="scientific">Azonexus hydrophilus</name>
    <dbReference type="NCBI Taxonomy" id="418702"/>
    <lineage>
        <taxon>Bacteria</taxon>
        <taxon>Pseudomonadati</taxon>
        <taxon>Pseudomonadota</taxon>
        <taxon>Betaproteobacteria</taxon>
        <taxon>Rhodocyclales</taxon>
        <taxon>Azonexaceae</taxon>
        <taxon>Azonexus</taxon>
    </lineage>
</organism>
<evidence type="ECO:0000313" key="3">
    <source>
        <dbReference type="EMBL" id="OMG55181.1"/>
    </source>
</evidence>
<dbReference type="STRING" id="418702.BJN45_08555"/>
<keyword evidence="4" id="KW-1185">Reference proteome</keyword>
<feature type="chain" id="PRO_5010375875" evidence="2">
    <location>
        <begin position="25"/>
        <end position="171"/>
    </location>
</feature>
<evidence type="ECO:0000313" key="4">
    <source>
        <dbReference type="Proteomes" id="UP000187526"/>
    </source>
</evidence>
<reference evidence="3 4" key="1">
    <citation type="submission" date="2016-10" db="EMBL/GenBank/DDBJ databases">
        <title>Alkaliphiles isolated from bioreactors.</title>
        <authorList>
            <person name="Salah Z."/>
            <person name="Rout S.P."/>
            <person name="Humphreys P.N."/>
        </authorList>
    </citation>
    <scope>NUCLEOTIDE SEQUENCE [LARGE SCALE GENOMIC DNA]</scope>
    <source>
        <strain evidence="3 4">ZS02</strain>
    </source>
</reference>
<evidence type="ECO:0000256" key="1">
    <source>
        <dbReference type="SAM" id="Phobius"/>
    </source>
</evidence>
<protein>
    <submittedName>
        <fullName evidence="3">Uncharacterized protein</fullName>
    </submittedName>
</protein>